<evidence type="ECO:0000313" key="2">
    <source>
        <dbReference type="Proteomes" id="UP001320706"/>
    </source>
</evidence>
<accession>A0ACC3SJJ4</accession>
<dbReference type="Proteomes" id="UP001320706">
    <property type="component" value="Unassembled WGS sequence"/>
</dbReference>
<comment type="caution">
    <text evidence="1">The sequence shown here is derived from an EMBL/GenBank/DDBJ whole genome shotgun (WGS) entry which is preliminary data.</text>
</comment>
<evidence type="ECO:0000313" key="1">
    <source>
        <dbReference type="EMBL" id="KAK8211473.1"/>
    </source>
</evidence>
<organism evidence="1 2">
    <name type="scientific">Zalaria obscura</name>
    <dbReference type="NCBI Taxonomy" id="2024903"/>
    <lineage>
        <taxon>Eukaryota</taxon>
        <taxon>Fungi</taxon>
        <taxon>Dikarya</taxon>
        <taxon>Ascomycota</taxon>
        <taxon>Pezizomycotina</taxon>
        <taxon>Dothideomycetes</taxon>
        <taxon>Dothideomycetidae</taxon>
        <taxon>Dothideales</taxon>
        <taxon>Zalariaceae</taxon>
        <taxon>Zalaria</taxon>
    </lineage>
</organism>
<reference evidence="1" key="1">
    <citation type="submission" date="2024-02" db="EMBL/GenBank/DDBJ databases">
        <title>Metagenome Assembled Genome of Zalaria obscura JY119.</title>
        <authorList>
            <person name="Vighnesh L."/>
            <person name="Jagadeeshwari U."/>
            <person name="Venkata Ramana C."/>
            <person name="Sasikala C."/>
        </authorList>
    </citation>
    <scope>NUCLEOTIDE SEQUENCE</scope>
    <source>
        <strain evidence="1">JY119</strain>
    </source>
</reference>
<gene>
    <name evidence="1" type="ORF">M8818_003126</name>
</gene>
<protein>
    <submittedName>
        <fullName evidence="1">Uncharacterized protein</fullName>
    </submittedName>
</protein>
<name>A0ACC3SJJ4_9PEZI</name>
<keyword evidence="2" id="KW-1185">Reference proteome</keyword>
<sequence length="591" mass="66203">MYCGISLPLVVLLARTAVAEGGGEEGPSPADLKNIQIQHWLGWTWAAIVGAILVYRVLVTGFRYARKLSCLAHDKQTYFAIPNSRYAALRKHILEAPLFRARHMREFRLSTAVNVGTLPSRLQTLFLSGYVGMNIAFCVISIDWTGPTMAKELRNRTGVLSVMNMLPLFLMAGRNNPLIYILGISFDTYNMLHRWIGRIVVLEAVTHTLAWMISEANEDGWAVVAKAIASSQLIMTGTIGTSAFVLILLQSPSVVRHAYYEVFLHVHIALAITAIVAVWIHLKTLPQQAILMGVIIIWIAERAMRVYLIVRNNVGRGGTRAEVEAMPGDAIRITLRMARPWKFTPGQHIYLYMPSVGWWTSHPFSLAWSDEEQDDINEKGGLPSVQSDVLRMKKTTMSLIIRRRTGFTEKLWKKAEKSVQGRFITSAIVEGPYGNQSLASYGHVLLFAAGVGITHQVPHVRHLIAAHGSNTCATRQITLIWIIQSPEHLEWIRPWMTQILGMPHRREILKILLFVTRPRSTKEIHSPSSSVQMFPGKPDIGALVKQEQARQVGAMAVSCCGTGSLSDDVRRAVRERCQKTEIDFVDNAFSW</sequence>
<proteinExistence type="predicted"/>
<dbReference type="EMBL" id="JAMKPW020000013">
    <property type="protein sequence ID" value="KAK8211473.1"/>
    <property type="molecule type" value="Genomic_DNA"/>
</dbReference>